<reference evidence="1 2" key="1">
    <citation type="journal article" date="2018" name="PLoS Genet.">
        <title>Population sequencing reveals clonal diversity and ancestral inbreeding in the grapevine cultivar Chardonnay.</title>
        <authorList>
            <person name="Roach M.J."/>
            <person name="Johnson D.L."/>
            <person name="Bohlmann J."/>
            <person name="van Vuuren H.J."/>
            <person name="Jones S.J."/>
            <person name="Pretorius I.S."/>
            <person name="Schmidt S.A."/>
            <person name="Borneman A.R."/>
        </authorList>
    </citation>
    <scope>NUCLEOTIDE SEQUENCE [LARGE SCALE GENOMIC DNA]</scope>
    <source>
        <strain evidence="2">cv. Chardonnay</strain>
        <tissue evidence="1">Leaf</tissue>
    </source>
</reference>
<dbReference type="AlphaFoldDB" id="A0A438GJT4"/>
<dbReference type="EMBL" id="QGNW01000414">
    <property type="protein sequence ID" value="RVW72470.1"/>
    <property type="molecule type" value="Genomic_DNA"/>
</dbReference>
<dbReference type="Proteomes" id="UP000288805">
    <property type="component" value="Unassembled WGS sequence"/>
</dbReference>
<comment type="caution">
    <text evidence="1">The sequence shown here is derived from an EMBL/GenBank/DDBJ whole genome shotgun (WGS) entry which is preliminary data.</text>
</comment>
<dbReference type="CDD" id="cd09272">
    <property type="entry name" value="RNase_HI_RT_Ty1"/>
    <property type="match status" value="1"/>
</dbReference>
<accession>A0A438GJT4</accession>
<proteinExistence type="predicted"/>
<organism evidence="1 2">
    <name type="scientific">Vitis vinifera</name>
    <name type="common">Grape</name>
    <dbReference type="NCBI Taxonomy" id="29760"/>
    <lineage>
        <taxon>Eukaryota</taxon>
        <taxon>Viridiplantae</taxon>
        <taxon>Streptophyta</taxon>
        <taxon>Embryophyta</taxon>
        <taxon>Tracheophyta</taxon>
        <taxon>Spermatophyta</taxon>
        <taxon>Magnoliopsida</taxon>
        <taxon>eudicotyledons</taxon>
        <taxon>Gunneridae</taxon>
        <taxon>Pentapetalae</taxon>
        <taxon>rosids</taxon>
        <taxon>Vitales</taxon>
        <taxon>Vitaceae</taxon>
        <taxon>Viteae</taxon>
        <taxon>Vitis</taxon>
    </lineage>
</organism>
<protein>
    <recommendedName>
        <fullName evidence="3">Retrovirus-related Pol polyprotein from transposon TNT 1-94</fullName>
    </recommendedName>
</protein>
<evidence type="ECO:0000313" key="1">
    <source>
        <dbReference type="EMBL" id="RVW72470.1"/>
    </source>
</evidence>
<dbReference type="PANTHER" id="PTHR11439:SF467">
    <property type="entry name" value="INTEGRASE CATALYTIC DOMAIN-CONTAINING PROTEIN"/>
    <property type="match status" value="1"/>
</dbReference>
<gene>
    <name evidence="1" type="ORF">CK203_060485</name>
</gene>
<evidence type="ECO:0000313" key="2">
    <source>
        <dbReference type="Proteomes" id="UP000288805"/>
    </source>
</evidence>
<sequence>MTILDYYIVYLQEHEFDMGLKDDLISFSQAKQSVDSLKWIEAMKDEMKSMKDNDVWDLVEFLEGTKLISSHYDLELHQMDVKTTFLNGDIEETIYMVQLENFESKESKHLQNGSKDFMLTYQRFDHLEITGYSNSDFASYHDSRRSPSYYVFMLAEAAISWKSVKQSLIATFTMEVESIACYEASN</sequence>
<dbReference type="PANTHER" id="PTHR11439">
    <property type="entry name" value="GAG-POL-RELATED RETROTRANSPOSON"/>
    <property type="match status" value="1"/>
</dbReference>
<name>A0A438GJT4_VITVI</name>
<evidence type="ECO:0008006" key="3">
    <source>
        <dbReference type="Google" id="ProtNLM"/>
    </source>
</evidence>